<dbReference type="Pfam" id="PF00756">
    <property type="entry name" value="Esterase"/>
    <property type="match status" value="1"/>
</dbReference>
<dbReference type="InterPro" id="IPR052558">
    <property type="entry name" value="Siderophore_Hydrolase_D"/>
</dbReference>
<dbReference type="GO" id="GO:0016787">
    <property type="term" value="F:hydrolase activity"/>
    <property type="evidence" value="ECO:0007669"/>
    <property type="project" value="UniProtKB-KW"/>
</dbReference>
<evidence type="ECO:0000256" key="1">
    <source>
        <dbReference type="ARBA" id="ARBA00005622"/>
    </source>
</evidence>
<evidence type="ECO:0000256" key="2">
    <source>
        <dbReference type="ARBA" id="ARBA00022801"/>
    </source>
</evidence>
<keyword evidence="4" id="KW-1185">Reference proteome</keyword>
<accession>A0ABW7MVA2</accession>
<name>A0ABW7MVA2_9FLAO</name>
<dbReference type="PANTHER" id="PTHR40841:SF2">
    <property type="entry name" value="SIDEROPHORE-DEGRADING ESTERASE (EUROFUNG)"/>
    <property type="match status" value="1"/>
</dbReference>
<keyword evidence="2 3" id="KW-0378">Hydrolase</keyword>
<dbReference type="Proteomes" id="UP001610100">
    <property type="component" value="Unassembled WGS sequence"/>
</dbReference>
<dbReference type="EMBL" id="JBAWKB010000001">
    <property type="protein sequence ID" value="MFH6770763.1"/>
    <property type="molecule type" value="Genomic_DNA"/>
</dbReference>
<reference evidence="3 4" key="1">
    <citation type="submission" date="2024-02" db="EMBL/GenBank/DDBJ databases">
        <title>A Gaetbulibacter species isolated from tidal flats and genomic insights of their niches.</title>
        <authorList>
            <person name="Ye Y."/>
        </authorList>
    </citation>
    <scope>NUCLEOTIDE SEQUENCE [LARGE SCALE GENOMIC DNA]</scope>
    <source>
        <strain evidence="3 4">KYW382</strain>
    </source>
</reference>
<gene>
    <name evidence="3" type="ORF">V8G58_02365</name>
</gene>
<dbReference type="PROSITE" id="PS51257">
    <property type="entry name" value="PROKAR_LIPOPROTEIN"/>
    <property type="match status" value="1"/>
</dbReference>
<protein>
    <submittedName>
        <fullName evidence="3">Alpha/beta hydrolase-fold protein</fullName>
    </submittedName>
</protein>
<evidence type="ECO:0000313" key="4">
    <source>
        <dbReference type="Proteomes" id="UP001610100"/>
    </source>
</evidence>
<proteinExistence type="inferred from homology"/>
<sequence length="305" mass="35436">MKKIIYLFTILFIIACKDKNPELDKLKTENDSLKVQINALKNRPDKSTYVTLANTATEEITSSFNGQTYQLKISYPKGYFKEKEQHYPVLYVIDAETNFGGVSYIVQRLIKDKLIPKILVVGIAYNTDYDSFYQLRSRDLTPVNDPDLKISHNKTIDPTGGAPLFCKFMENELFPFIEKKLRVKENDRAIYGHSYGGLFGTYVLLSKPQLFHRYLLLSPSLWFKDNMMINQVKNKNLEYTSKKILYMASGKLEPRIDDLQIDFIHLLKNKNVTNLDIKSEVKQNETHRTIFGVGFTNGLRYIYHK</sequence>
<dbReference type="SUPFAM" id="SSF53474">
    <property type="entry name" value="alpha/beta-Hydrolases"/>
    <property type="match status" value="1"/>
</dbReference>
<dbReference type="InterPro" id="IPR000801">
    <property type="entry name" value="Esterase-like"/>
</dbReference>
<dbReference type="PANTHER" id="PTHR40841">
    <property type="entry name" value="SIDEROPHORE TRIACETYLFUSARININE C ESTERASE"/>
    <property type="match status" value="1"/>
</dbReference>
<dbReference type="InterPro" id="IPR029058">
    <property type="entry name" value="AB_hydrolase_fold"/>
</dbReference>
<dbReference type="RefSeq" id="WP_344739275.1">
    <property type="nucleotide sequence ID" value="NZ_BAABAY010000001.1"/>
</dbReference>
<comment type="caution">
    <text evidence="3">The sequence shown here is derived from an EMBL/GenBank/DDBJ whole genome shotgun (WGS) entry which is preliminary data.</text>
</comment>
<comment type="similarity">
    <text evidence="1">Belongs to the esterase D family.</text>
</comment>
<dbReference type="Gene3D" id="3.40.50.1820">
    <property type="entry name" value="alpha/beta hydrolase"/>
    <property type="match status" value="1"/>
</dbReference>
<evidence type="ECO:0000313" key="3">
    <source>
        <dbReference type="EMBL" id="MFH6770763.1"/>
    </source>
</evidence>
<organism evidence="3 4">
    <name type="scientific">Gaetbulibacter aestuarii</name>
    <dbReference type="NCBI Taxonomy" id="1502358"/>
    <lineage>
        <taxon>Bacteria</taxon>
        <taxon>Pseudomonadati</taxon>
        <taxon>Bacteroidota</taxon>
        <taxon>Flavobacteriia</taxon>
        <taxon>Flavobacteriales</taxon>
        <taxon>Flavobacteriaceae</taxon>
        <taxon>Gaetbulibacter</taxon>
    </lineage>
</organism>